<keyword evidence="5 6" id="KW-0472">Membrane</keyword>
<proteinExistence type="predicted"/>
<reference evidence="7 8" key="1">
    <citation type="submission" date="2017-10" db="EMBL/GenBank/DDBJ databases">
        <title>The draft genome sequence of Williamsia sp. BULT 1.1 isolated from the semi-arid grassland soils from South Africa.</title>
        <authorList>
            <person name="Kabwe M.H."/>
            <person name="Govender N."/>
            <person name="Mutseka Lunga P."/>
            <person name="Vikram S."/>
            <person name="Makhalanyane T.P."/>
        </authorList>
    </citation>
    <scope>NUCLEOTIDE SEQUENCE [LARGE SCALE GENOMIC DNA]</scope>
    <source>
        <strain evidence="7 8">BULT 1.1</strain>
    </source>
</reference>
<dbReference type="Pfam" id="PF01810">
    <property type="entry name" value="LysE"/>
    <property type="match status" value="1"/>
</dbReference>
<dbReference type="InterPro" id="IPR001123">
    <property type="entry name" value="LeuE-type"/>
</dbReference>
<organism evidence="7 8">
    <name type="scientific">Williamsia marianensis</name>
    <dbReference type="NCBI Taxonomy" id="85044"/>
    <lineage>
        <taxon>Bacteria</taxon>
        <taxon>Bacillati</taxon>
        <taxon>Actinomycetota</taxon>
        <taxon>Actinomycetes</taxon>
        <taxon>Mycobacteriales</taxon>
        <taxon>Nocardiaceae</taxon>
        <taxon>Williamsia</taxon>
    </lineage>
</organism>
<evidence type="ECO:0000256" key="4">
    <source>
        <dbReference type="ARBA" id="ARBA00022989"/>
    </source>
</evidence>
<evidence type="ECO:0000313" key="8">
    <source>
        <dbReference type="Proteomes" id="UP000225108"/>
    </source>
</evidence>
<dbReference type="PANTHER" id="PTHR30086:SF20">
    <property type="entry name" value="ARGININE EXPORTER PROTEIN ARGO-RELATED"/>
    <property type="match status" value="1"/>
</dbReference>
<gene>
    <name evidence="7" type="ORF">CSW57_14930</name>
</gene>
<feature type="transmembrane region" description="Helical" evidence="6">
    <location>
        <begin position="161"/>
        <end position="185"/>
    </location>
</feature>
<keyword evidence="3 6" id="KW-0812">Transmembrane</keyword>
<feature type="transmembrane region" description="Helical" evidence="6">
    <location>
        <begin position="56"/>
        <end position="81"/>
    </location>
</feature>
<evidence type="ECO:0000313" key="7">
    <source>
        <dbReference type="EMBL" id="PHV65131.1"/>
    </source>
</evidence>
<dbReference type="GO" id="GO:0005886">
    <property type="term" value="C:plasma membrane"/>
    <property type="evidence" value="ECO:0007669"/>
    <property type="project" value="UniProtKB-SubCell"/>
</dbReference>
<evidence type="ECO:0000256" key="6">
    <source>
        <dbReference type="SAM" id="Phobius"/>
    </source>
</evidence>
<dbReference type="PANTHER" id="PTHR30086">
    <property type="entry name" value="ARGININE EXPORTER PROTEIN ARGO"/>
    <property type="match status" value="1"/>
</dbReference>
<dbReference type="Proteomes" id="UP000225108">
    <property type="component" value="Unassembled WGS sequence"/>
</dbReference>
<evidence type="ECO:0000256" key="5">
    <source>
        <dbReference type="ARBA" id="ARBA00023136"/>
    </source>
</evidence>
<dbReference type="EMBL" id="PEBD01000010">
    <property type="protein sequence ID" value="PHV65131.1"/>
    <property type="molecule type" value="Genomic_DNA"/>
</dbReference>
<feature type="transmembrane region" description="Helical" evidence="6">
    <location>
        <begin position="128"/>
        <end position="149"/>
    </location>
</feature>
<dbReference type="GO" id="GO:0015171">
    <property type="term" value="F:amino acid transmembrane transporter activity"/>
    <property type="evidence" value="ECO:0007669"/>
    <property type="project" value="TreeGrafter"/>
</dbReference>
<feature type="transmembrane region" description="Helical" evidence="6">
    <location>
        <begin position="23"/>
        <end position="44"/>
    </location>
</feature>
<keyword evidence="2" id="KW-1003">Cell membrane</keyword>
<accession>A0A2G3PH37</accession>
<keyword evidence="4 6" id="KW-1133">Transmembrane helix</keyword>
<dbReference type="AlphaFoldDB" id="A0A2G3PH37"/>
<comment type="subcellular location">
    <subcellularLocation>
        <location evidence="1">Cell membrane</location>
        <topology evidence="1">Multi-pass membrane protein</topology>
    </subcellularLocation>
</comment>
<name>A0A2G3PH37_WILMA</name>
<evidence type="ECO:0000256" key="3">
    <source>
        <dbReference type="ARBA" id="ARBA00022692"/>
    </source>
</evidence>
<feature type="transmembrane region" description="Helical" evidence="6">
    <location>
        <begin position="87"/>
        <end position="108"/>
    </location>
</feature>
<sequence>MRQPGAGRSASSSPQRSAVTIDWLGYLAVLTVAYVVPGPDFLLILRWSTENRRDGLLALAGAQTGLSVHIVLAVTGVSFLVARAPAALTIIQILGAIYLCCLGVGLIVRRDSRGRDAGSPATAFRNALGTNLLNPKAVVFVTGVLPQFATGTASLPLELAILGLVDVVFGIAVYVGVVMAGGRLSGPLRRDAIRRRWNCANGALLIMLGIGLGVANA</sequence>
<protein>
    <submittedName>
        <fullName evidence="7">Lysine transporter LysE</fullName>
    </submittedName>
</protein>
<evidence type="ECO:0000256" key="2">
    <source>
        <dbReference type="ARBA" id="ARBA00022475"/>
    </source>
</evidence>
<comment type="caution">
    <text evidence="7">The sequence shown here is derived from an EMBL/GenBank/DDBJ whole genome shotgun (WGS) entry which is preliminary data.</text>
</comment>
<evidence type="ECO:0000256" key="1">
    <source>
        <dbReference type="ARBA" id="ARBA00004651"/>
    </source>
</evidence>
<feature type="transmembrane region" description="Helical" evidence="6">
    <location>
        <begin position="197"/>
        <end position="215"/>
    </location>
</feature>